<comment type="similarity">
    <text evidence="1">Belongs to the NKAP family.</text>
</comment>
<feature type="region of interest" description="Disordered" evidence="2">
    <location>
        <begin position="1"/>
        <end position="383"/>
    </location>
</feature>
<feature type="compositionally biased region" description="Low complexity" evidence="2">
    <location>
        <begin position="343"/>
        <end position="358"/>
    </location>
</feature>
<evidence type="ECO:0000313" key="4">
    <source>
        <dbReference type="EMBL" id="PWN92981.1"/>
    </source>
</evidence>
<dbReference type="STRING" id="215250.A0A316YUQ9"/>
<feature type="compositionally biased region" description="Gly residues" evidence="2">
    <location>
        <begin position="120"/>
        <end position="130"/>
    </location>
</feature>
<gene>
    <name evidence="4" type="ORF">FA10DRAFT_11512</name>
</gene>
<feature type="compositionally biased region" description="Basic and acidic residues" evidence="2">
    <location>
        <begin position="20"/>
        <end position="43"/>
    </location>
</feature>
<dbReference type="PANTHER" id="PTHR13087">
    <property type="entry name" value="NF-KAPPA B ACTIVATING PROTEIN"/>
    <property type="match status" value="1"/>
</dbReference>
<feature type="compositionally biased region" description="Basic and acidic residues" evidence="2">
    <location>
        <begin position="212"/>
        <end position="229"/>
    </location>
</feature>
<protein>
    <submittedName>
        <fullName evidence="4">DUF926-domain-containing protein</fullName>
    </submittedName>
</protein>
<feature type="domain" description="NF-kappa-B-activating protein C-terminal" evidence="3">
    <location>
        <begin position="363"/>
        <end position="462"/>
    </location>
</feature>
<organism evidence="4 5">
    <name type="scientific">Acaromyces ingoldii</name>
    <dbReference type="NCBI Taxonomy" id="215250"/>
    <lineage>
        <taxon>Eukaryota</taxon>
        <taxon>Fungi</taxon>
        <taxon>Dikarya</taxon>
        <taxon>Basidiomycota</taxon>
        <taxon>Ustilaginomycotina</taxon>
        <taxon>Exobasidiomycetes</taxon>
        <taxon>Exobasidiales</taxon>
        <taxon>Cryptobasidiaceae</taxon>
        <taxon>Acaromyces</taxon>
    </lineage>
</organism>
<dbReference type="InParanoid" id="A0A316YUQ9"/>
<dbReference type="GO" id="GO:0010468">
    <property type="term" value="P:regulation of gene expression"/>
    <property type="evidence" value="ECO:0007669"/>
    <property type="project" value="TreeGrafter"/>
</dbReference>
<dbReference type="EMBL" id="KZ819634">
    <property type="protein sequence ID" value="PWN92981.1"/>
    <property type="molecule type" value="Genomic_DNA"/>
</dbReference>
<dbReference type="InterPro" id="IPR040466">
    <property type="entry name" value="NKAP"/>
</dbReference>
<evidence type="ECO:0000313" key="5">
    <source>
        <dbReference type="Proteomes" id="UP000245768"/>
    </source>
</evidence>
<keyword evidence="5" id="KW-1185">Reference proteome</keyword>
<feature type="compositionally biased region" description="Basic residues" evidence="2">
    <location>
        <begin position="182"/>
        <end position="193"/>
    </location>
</feature>
<dbReference type="Proteomes" id="UP000245768">
    <property type="component" value="Unassembled WGS sequence"/>
</dbReference>
<dbReference type="GO" id="GO:0003682">
    <property type="term" value="F:chromatin binding"/>
    <property type="evidence" value="ECO:0007669"/>
    <property type="project" value="InterPro"/>
</dbReference>
<feature type="compositionally biased region" description="Basic and acidic residues" evidence="2">
    <location>
        <begin position="299"/>
        <end position="315"/>
    </location>
</feature>
<dbReference type="OrthoDB" id="273141at2759"/>
<accession>A0A316YUQ9</accession>
<dbReference type="GO" id="GO:0005634">
    <property type="term" value="C:nucleus"/>
    <property type="evidence" value="ECO:0007669"/>
    <property type="project" value="TreeGrafter"/>
</dbReference>
<name>A0A316YUQ9_9BASI</name>
<proteinExistence type="inferred from homology"/>
<dbReference type="GeneID" id="37039810"/>
<dbReference type="Pfam" id="PF06047">
    <property type="entry name" value="Nkap_C"/>
    <property type="match status" value="1"/>
</dbReference>
<dbReference type="AlphaFoldDB" id="A0A316YUQ9"/>
<feature type="compositionally biased region" description="Basic and acidic residues" evidence="2">
    <location>
        <begin position="50"/>
        <end position="62"/>
    </location>
</feature>
<dbReference type="PANTHER" id="PTHR13087:SF0">
    <property type="entry name" value="NFKB ACTIVATING PROTEIN LIKE"/>
    <property type="match status" value="1"/>
</dbReference>
<dbReference type="RefSeq" id="XP_025380179.1">
    <property type="nucleotide sequence ID" value="XM_025517894.1"/>
</dbReference>
<dbReference type="InterPro" id="IPR009269">
    <property type="entry name" value="NKAP_C"/>
</dbReference>
<feature type="compositionally biased region" description="Low complexity" evidence="2">
    <location>
        <begin position="69"/>
        <end position="80"/>
    </location>
</feature>
<evidence type="ECO:0000256" key="1">
    <source>
        <dbReference type="ARBA" id="ARBA00009313"/>
    </source>
</evidence>
<reference evidence="4 5" key="1">
    <citation type="journal article" date="2018" name="Mol. Biol. Evol.">
        <title>Broad Genomic Sampling Reveals a Smut Pathogenic Ancestry of the Fungal Clade Ustilaginomycotina.</title>
        <authorList>
            <person name="Kijpornyongpan T."/>
            <person name="Mondo S.J."/>
            <person name="Barry K."/>
            <person name="Sandor L."/>
            <person name="Lee J."/>
            <person name="Lipzen A."/>
            <person name="Pangilinan J."/>
            <person name="LaButti K."/>
            <person name="Hainaut M."/>
            <person name="Henrissat B."/>
            <person name="Grigoriev I.V."/>
            <person name="Spatafora J.W."/>
            <person name="Aime M.C."/>
        </authorList>
    </citation>
    <scope>NUCLEOTIDE SEQUENCE [LARGE SCALE GENOMIC DNA]</scope>
    <source>
        <strain evidence="4 5">MCA 4198</strain>
    </source>
</reference>
<evidence type="ECO:0000259" key="3">
    <source>
        <dbReference type="Pfam" id="PF06047"/>
    </source>
</evidence>
<sequence length="475" mass="53531">MASVHPSRAGLVPSSSSPEPRSRRNNEGSGDHAAADREAELRQRLHRSRGGREGASSEHDARAPPPPHFSRAPPSQYPDGHGYGRGPPPPGPPPGYYNRPPPPGFGYDEGPPPPGAWGPRRGGSGPGGGGPMPPRDWTDRGGDQGGSFFSNRDAQRKAATYVVWPESPRSPYVSEAEEEERRRRKKREKKERRRREEEEDEEERRRRRRRHRDEESKRRKYSDGEKSDVDSEEEERRRRRKRKEKEREKESRHRRHRHRLGSATVSEDDEEESERRQRRRKHSTRSASPVARPSEGAASDDKEPKSAAAQEERELSTTTTAAEQKAHQRAMARIGPQLPPELSSSASPTSAAAGASNAHVDAREYGRALRPGEGTAMASYVQEGKRIPRRGEIGLDSERIEAFENVGYVMSGSRHQRMNAVRMRKENQIISAEEQRSILKMRAEEKAKKEQEIVEQFRDMVESMGDGPGGSSQKR</sequence>
<evidence type="ECO:0000256" key="2">
    <source>
        <dbReference type="SAM" id="MobiDB-lite"/>
    </source>
</evidence>
<feature type="compositionally biased region" description="Pro residues" evidence="2">
    <location>
        <begin position="86"/>
        <end position="116"/>
    </location>
</feature>